<comment type="caution">
    <text evidence="2">The sequence shown here is derived from an EMBL/GenBank/DDBJ whole genome shotgun (WGS) entry which is preliminary data.</text>
</comment>
<reference evidence="2 3" key="1">
    <citation type="submission" date="2017-12" db="EMBL/GenBank/DDBJ databases">
        <title>Comparative genomics of Botrytis spp.</title>
        <authorList>
            <person name="Valero-Jimenez C.A."/>
            <person name="Tapia P."/>
            <person name="Veloso J."/>
            <person name="Silva-Moreno E."/>
            <person name="Staats M."/>
            <person name="Valdes J.H."/>
            <person name="Van Kan J.A.L."/>
        </authorList>
    </citation>
    <scope>NUCLEOTIDE SEQUENCE [LARGE SCALE GENOMIC DNA]</scope>
    <source>
        <strain evidence="2 3">MUCL2120</strain>
    </source>
</reference>
<sequence length="399" mass="44798">MAKDKGKQKVTGSGDISFPGLEKMMAPKAKLNKSKSKKNDTINKNKRIKELCTIIFGNVEPNSQLHKPNTKILFVDCNLENIKHLSDDHKDCYKLVSDYESIRSLTGIRLKYARFFHTIAMLNEMEENAAAAAAEGITVQEFTDRAAVVHFNNAAAQWKIRAAKLLACRGPVSCSRVPISTLIRIPIKAKSTMKRSPLPNQRMATTKKPAIKSSKSKSIANPQKFKMSAATRRIVAISKDTVVSRVKKQVKKDTNKKFKSNYNVESLGRKPGRGRDTPWIKLPEPEALLYQDEKSVETYTHYRNYYAPLQELKKTKNMTWKAIHAVYAEHFPDRTVPKSEKVISAGASSSYHRLCVIIEAENEAVALAGALKNPEFVFPDEEDDEDDGDDERALDGQAK</sequence>
<accession>A0A4Z1IS57</accession>
<dbReference type="STRING" id="278944.A0A4Z1IS57"/>
<gene>
    <name evidence="2" type="ORF">BOTNAR_0161g00180</name>
</gene>
<dbReference type="AlphaFoldDB" id="A0A4Z1IS57"/>
<evidence type="ECO:0000256" key="1">
    <source>
        <dbReference type="SAM" id="MobiDB-lite"/>
    </source>
</evidence>
<dbReference type="Proteomes" id="UP000297452">
    <property type="component" value="Unassembled WGS sequence"/>
</dbReference>
<name>A0A4Z1IS57_9HELO</name>
<feature type="region of interest" description="Disordered" evidence="1">
    <location>
        <begin position="193"/>
        <end position="218"/>
    </location>
</feature>
<dbReference type="OrthoDB" id="3555797at2759"/>
<dbReference type="EMBL" id="PQXJ01000161">
    <property type="protein sequence ID" value="TGO59507.1"/>
    <property type="molecule type" value="Genomic_DNA"/>
</dbReference>
<keyword evidence="3" id="KW-1185">Reference proteome</keyword>
<feature type="compositionally biased region" description="Low complexity" evidence="1">
    <location>
        <begin position="207"/>
        <end position="218"/>
    </location>
</feature>
<proteinExistence type="predicted"/>
<organism evidence="2 3">
    <name type="scientific">Botryotinia narcissicola</name>
    <dbReference type="NCBI Taxonomy" id="278944"/>
    <lineage>
        <taxon>Eukaryota</taxon>
        <taxon>Fungi</taxon>
        <taxon>Dikarya</taxon>
        <taxon>Ascomycota</taxon>
        <taxon>Pezizomycotina</taxon>
        <taxon>Leotiomycetes</taxon>
        <taxon>Helotiales</taxon>
        <taxon>Sclerotiniaceae</taxon>
        <taxon>Botryotinia</taxon>
    </lineage>
</organism>
<protein>
    <submittedName>
        <fullName evidence="2">Uncharacterized protein</fullName>
    </submittedName>
</protein>
<feature type="compositionally biased region" description="Acidic residues" evidence="1">
    <location>
        <begin position="378"/>
        <end position="390"/>
    </location>
</feature>
<evidence type="ECO:0000313" key="3">
    <source>
        <dbReference type="Proteomes" id="UP000297452"/>
    </source>
</evidence>
<feature type="region of interest" description="Disordered" evidence="1">
    <location>
        <begin position="1"/>
        <end position="39"/>
    </location>
</feature>
<feature type="region of interest" description="Disordered" evidence="1">
    <location>
        <begin position="376"/>
        <end position="399"/>
    </location>
</feature>
<evidence type="ECO:0000313" key="2">
    <source>
        <dbReference type="EMBL" id="TGO59507.1"/>
    </source>
</evidence>